<evidence type="ECO:0000259" key="14">
    <source>
        <dbReference type="Pfam" id="PF02434"/>
    </source>
</evidence>
<evidence type="ECO:0000256" key="3">
    <source>
        <dbReference type="ARBA" id="ARBA00006462"/>
    </source>
</evidence>
<keyword evidence="5 15" id="KW-0328">Glycosyltransferase</keyword>
<evidence type="ECO:0000256" key="4">
    <source>
        <dbReference type="ARBA" id="ARBA00012557"/>
    </source>
</evidence>
<dbReference type="EC" id="2.4.1.122" evidence="4"/>
<evidence type="ECO:0000313" key="15">
    <source>
        <dbReference type="EMBL" id="JAP54856.1"/>
    </source>
</evidence>
<feature type="compositionally biased region" description="Basic and acidic residues" evidence="12">
    <location>
        <begin position="384"/>
        <end position="396"/>
    </location>
</feature>
<proteinExistence type="inferred from homology"/>
<evidence type="ECO:0000256" key="1">
    <source>
        <dbReference type="ARBA" id="ARBA00004606"/>
    </source>
</evidence>
<feature type="region of interest" description="Disordered" evidence="12">
    <location>
        <begin position="384"/>
        <end position="404"/>
    </location>
</feature>
<evidence type="ECO:0000256" key="10">
    <source>
        <dbReference type="ARBA" id="ARBA00022989"/>
    </source>
</evidence>
<comment type="similarity">
    <text evidence="3">Belongs to the glycosyltransferase 31 family. Beta3-Gal-T subfamily.</text>
</comment>
<dbReference type="Pfam" id="PF02434">
    <property type="entry name" value="Fringe"/>
    <property type="match status" value="1"/>
</dbReference>
<keyword evidence="11 13" id="KW-0472">Membrane</keyword>
<dbReference type="GO" id="GO:0000166">
    <property type="term" value="F:nucleotide binding"/>
    <property type="evidence" value="ECO:0007669"/>
    <property type="project" value="UniProtKB-KW"/>
</dbReference>
<evidence type="ECO:0000256" key="2">
    <source>
        <dbReference type="ARBA" id="ARBA00004922"/>
    </source>
</evidence>
<evidence type="ECO:0000256" key="6">
    <source>
        <dbReference type="ARBA" id="ARBA00022679"/>
    </source>
</evidence>
<protein>
    <recommendedName>
        <fullName evidence="4">N-acetylgalactosaminide beta-1,3-galactosyltransferase</fullName>
        <ecNumber evidence="4">2.4.1.122</ecNumber>
    </recommendedName>
</protein>
<evidence type="ECO:0000256" key="9">
    <source>
        <dbReference type="ARBA" id="ARBA00022968"/>
    </source>
</evidence>
<evidence type="ECO:0000256" key="11">
    <source>
        <dbReference type="ARBA" id="ARBA00023136"/>
    </source>
</evidence>
<comment type="subcellular location">
    <subcellularLocation>
        <location evidence="1">Membrane</location>
        <topology evidence="1">Single-pass type II membrane protein</topology>
    </subcellularLocation>
</comment>
<gene>
    <name evidence="15" type="primary">C1GLT</name>
    <name evidence="15" type="ORF">TR153549</name>
</gene>
<keyword evidence="6 15" id="KW-0808">Transferase</keyword>
<evidence type="ECO:0000256" key="8">
    <source>
        <dbReference type="ARBA" id="ARBA00022741"/>
    </source>
</evidence>
<comment type="pathway">
    <text evidence="2">Protein modification; protein glycosylation.</text>
</comment>
<dbReference type="GO" id="GO:0016020">
    <property type="term" value="C:membrane"/>
    <property type="evidence" value="ECO:0007669"/>
    <property type="project" value="UniProtKB-SubCell"/>
</dbReference>
<keyword evidence="7 13" id="KW-0812">Transmembrane</keyword>
<dbReference type="PANTHER" id="PTHR23033">
    <property type="entry name" value="BETA1,3-GALACTOSYLTRANSFERASE"/>
    <property type="match status" value="1"/>
</dbReference>
<dbReference type="AlphaFoldDB" id="A0A0X3Q651"/>
<sequence length="404" mass="46023">MLRKIKTGVLLRKKTGRFLNPLSDSVLAESFRHTSPAMNRTFTLTLRRNPMLVFSVGTALCLFCVWFVMHAQNSAIRQKIKGLPVKTSGDLLQPMEFNDEKSGHHEGESLLANQLKQQVRVYCFILTTPEAKSTKAVHVKATWARRFNGFEFISSEDDPSLPALRAVEIESRSVLWKKTIFGMTNAYKKHVDDFDFFMKADDDTYVIVENLRFLLSKLNPQDPIILGRHFKPYVRQGYASGGAGYVVSRAALKNIAEGMMRNISACRSRGGAEDVNLGACAEQVGVKFVDSLDSHGKETFHPFSPGYMIDKKAMDATEWIQKYNKHPIVTGVECCSDHSVSFHYVKPSEMYTLEYLIYHLYPYGIARDIHAYEKSLTLLQDQEKHKNDDNKYHDDVEGQQMRTK</sequence>
<keyword evidence="8" id="KW-0547">Nucleotide-binding</keyword>
<evidence type="ECO:0000256" key="13">
    <source>
        <dbReference type="SAM" id="Phobius"/>
    </source>
</evidence>
<dbReference type="UniPathway" id="UPA00378"/>
<dbReference type="EMBL" id="GEEE01008369">
    <property type="protein sequence ID" value="JAP54856.1"/>
    <property type="molecule type" value="Transcribed_RNA"/>
</dbReference>
<reference evidence="15" key="1">
    <citation type="submission" date="2016-01" db="EMBL/GenBank/DDBJ databases">
        <title>Reference transcriptome for the parasite Schistocephalus solidus: insights into the molecular evolution of parasitism.</title>
        <authorList>
            <person name="Hebert F.O."/>
            <person name="Grambauer S."/>
            <person name="Barber I."/>
            <person name="Landry C.R."/>
            <person name="Aubin-Horth N."/>
        </authorList>
    </citation>
    <scope>NUCLEOTIDE SEQUENCE</scope>
</reference>
<evidence type="ECO:0000256" key="12">
    <source>
        <dbReference type="SAM" id="MobiDB-lite"/>
    </source>
</evidence>
<dbReference type="Gene3D" id="3.90.550.50">
    <property type="match status" value="1"/>
</dbReference>
<organism evidence="15">
    <name type="scientific">Schistocephalus solidus</name>
    <name type="common">Tapeworm</name>
    <dbReference type="NCBI Taxonomy" id="70667"/>
    <lineage>
        <taxon>Eukaryota</taxon>
        <taxon>Metazoa</taxon>
        <taxon>Spiralia</taxon>
        <taxon>Lophotrochozoa</taxon>
        <taxon>Platyhelminthes</taxon>
        <taxon>Cestoda</taxon>
        <taxon>Eucestoda</taxon>
        <taxon>Diphyllobothriidea</taxon>
        <taxon>Diphyllobothriidae</taxon>
        <taxon>Schistocephalus</taxon>
    </lineage>
</organism>
<evidence type="ECO:0000256" key="5">
    <source>
        <dbReference type="ARBA" id="ARBA00022676"/>
    </source>
</evidence>
<keyword evidence="10 13" id="KW-1133">Transmembrane helix</keyword>
<feature type="transmembrane region" description="Helical" evidence="13">
    <location>
        <begin position="50"/>
        <end position="69"/>
    </location>
</feature>
<accession>A0A0X3Q651</accession>
<name>A0A0X3Q651_SCHSO</name>
<dbReference type="GO" id="GO:0016263">
    <property type="term" value="F:glycoprotein-N-acetylgalactosamine 3-beta-galactosyltransferase activity"/>
    <property type="evidence" value="ECO:0007669"/>
    <property type="project" value="UniProtKB-EC"/>
</dbReference>
<evidence type="ECO:0000256" key="7">
    <source>
        <dbReference type="ARBA" id="ARBA00022692"/>
    </source>
</evidence>
<dbReference type="InterPro" id="IPR026050">
    <property type="entry name" value="C1GALT1/C1GALT1_chp1"/>
</dbReference>
<feature type="domain" description="Fringe-like glycosyltransferase" evidence="14">
    <location>
        <begin position="121"/>
        <end position="295"/>
    </location>
</feature>
<dbReference type="InterPro" id="IPR003378">
    <property type="entry name" value="Fringe-like_glycosylTrfase"/>
</dbReference>
<dbReference type="PANTHER" id="PTHR23033:SF14">
    <property type="entry name" value="GLYCOPROTEIN-N-ACETYLGALACTOSAMINE 3-BETA-GALACTOSYLTRANSFERASE 1-RELATED"/>
    <property type="match status" value="1"/>
</dbReference>
<keyword evidence="9" id="KW-0735">Signal-anchor</keyword>